<proteinExistence type="predicted"/>
<evidence type="ECO:0000313" key="2">
    <source>
        <dbReference type="Proteomes" id="UP000320225"/>
    </source>
</evidence>
<organism evidence="1 2">
    <name type="scientific">Tepidimonas sediminis</name>
    <dbReference type="NCBI Taxonomy" id="2588941"/>
    <lineage>
        <taxon>Bacteria</taxon>
        <taxon>Pseudomonadati</taxon>
        <taxon>Pseudomonadota</taxon>
        <taxon>Betaproteobacteria</taxon>
        <taxon>Burkholderiales</taxon>
        <taxon>Tepidimonas</taxon>
    </lineage>
</organism>
<dbReference type="AlphaFoldDB" id="A0A554WRK2"/>
<gene>
    <name evidence="1" type="ORF">Tsedi_01015</name>
</gene>
<evidence type="ECO:0008006" key="3">
    <source>
        <dbReference type="Google" id="ProtNLM"/>
    </source>
</evidence>
<dbReference type="RefSeq" id="WP_143894257.1">
    <property type="nucleotide sequence ID" value="NZ_VJND01000004.1"/>
</dbReference>
<dbReference type="Proteomes" id="UP000320225">
    <property type="component" value="Unassembled WGS sequence"/>
</dbReference>
<keyword evidence="2" id="KW-1185">Reference proteome</keyword>
<comment type="caution">
    <text evidence="1">The sequence shown here is derived from an EMBL/GenBank/DDBJ whole genome shotgun (WGS) entry which is preliminary data.</text>
</comment>
<reference evidence="1 2" key="1">
    <citation type="submission" date="2019-07" db="EMBL/GenBank/DDBJ databases">
        <title>Tepidimonas sediminis YIM 72259 draft genome.</title>
        <authorList>
            <person name="Da Costa M.S."/>
            <person name="Froufe H.J.C."/>
            <person name="Egas C."/>
            <person name="Albuquerque L."/>
        </authorList>
    </citation>
    <scope>NUCLEOTIDE SEQUENCE [LARGE SCALE GENOMIC DNA]</scope>
    <source>
        <strain evidence="1 2">YIM 72259</strain>
    </source>
</reference>
<accession>A0A554WRK2</accession>
<evidence type="ECO:0000313" key="1">
    <source>
        <dbReference type="EMBL" id="TSE26200.1"/>
    </source>
</evidence>
<protein>
    <recommendedName>
        <fullName evidence="3">DUF721 domain-containing protein</fullName>
    </recommendedName>
</protein>
<sequence>MLTLQQAVRANATLADVAERAWASARLLRRVVVHLPPLLREQVQPGPLDEREWWLLAANPSVAAKVRQLAPVLLAAARAAGWPTLETVRVQVQAAPMPR</sequence>
<name>A0A554WRK2_9BURK</name>
<dbReference type="EMBL" id="VJND01000004">
    <property type="protein sequence ID" value="TSE26200.1"/>
    <property type="molecule type" value="Genomic_DNA"/>
</dbReference>